<feature type="compositionally biased region" description="Basic and acidic residues" evidence="1">
    <location>
        <begin position="52"/>
        <end position="63"/>
    </location>
</feature>
<sequence length="107" mass="11978">MAATLGKRKRDALNLGVERKHSTVDSGSEALQAIFRRAFEAKFKPLVGAPPPEHEIANELPKPEEEDEDSDWEGMESNNGEIVEVIEHSASDNLRDRATKEEMKAFM</sequence>
<protein>
    <submittedName>
        <fullName evidence="2">Pre-rRNA processing and 40S ribosomal subunit assembly</fullName>
    </submittedName>
</protein>
<feature type="non-terminal residue" evidence="2">
    <location>
        <position position="107"/>
    </location>
</feature>
<feature type="region of interest" description="Disordered" evidence="1">
    <location>
        <begin position="46"/>
        <end position="75"/>
    </location>
</feature>
<proteinExistence type="predicted"/>
<evidence type="ECO:0000256" key="1">
    <source>
        <dbReference type="SAM" id="MobiDB-lite"/>
    </source>
</evidence>
<evidence type="ECO:0000313" key="2">
    <source>
        <dbReference type="EMBL" id="KAK5282079.1"/>
    </source>
</evidence>
<feature type="region of interest" description="Disordered" evidence="1">
    <location>
        <begin position="87"/>
        <end position="107"/>
    </location>
</feature>
<evidence type="ECO:0000313" key="3">
    <source>
        <dbReference type="Proteomes" id="UP001357485"/>
    </source>
</evidence>
<keyword evidence="3" id="KW-1185">Reference proteome</keyword>
<reference evidence="2 3" key="1">
    <citation type="submission" date="2023-08" db="EMBL/GenBank/DDBJ databases">
        <title>Black Yeasts Isolated from many extreme environments.</title>
        <authorList>
            <person name="Coleine C."/>
            <person name="Stajich J.E."/>
            <person name="Selbmann L."/>
        </authorList>
    </citation>
    <scope>NUCLEOTIDE SEQUENCE [LARGE SCALE GENOMIC DNA]</scope>
    <source>
        <strain evidence="2 3">CCFEE 536</strain>
    </source>
</reference>
<dbReference type="EMBL" id="JAVRRA010001044">
    <property type="protein sequence ID" value="KAK5282079.1"/>
    <property type="molecule type" value="Genomic_DNA"/>
</dbReference>
<name>A0ABR0M556_9PEZI</name>
<feature type="compositionally biased region" description="Acidic residues" evidence="1">
    <location>
        <begin position="64"/>
        <end position="74"/>
    </location>
</feature>
<accession>A0ABR0M556</accession>
<comment type="caution">
    <text evidence="2">The sequence shown here is derived from an EMBL/GenBank/DDBJ whole genome shotgun (WGS) entry which is preliminary data.</text>
</comment>
<dbReference type="Proteomes" id="UP001357485">
    <property type="component" value="Unassembled WGS sequence"/>
</dbReference>
<gene>
    <name evidence="2" type="primary">FAF1_1</name>
    <name evidence="2" type="ORF">LTR16_005969</name>
</gene>
<organism evidence="2 3">
    <name type="scientific">Cryomyces antarcticus</name>
    <dbReference type="NCBI Taxonomy" id="329879"/>
    <lineage>
        <taxon>Eukaryota</taxon>
        <taxon>Fungi</taxon>
        <taxon>Dikarya</taxon>
        <taxon>Ascomycota</taxon>
        <taxon>Pezizomycotina</taxon>
        <taxon>Dothideomycetes</taxon>
        <taxon>Dothideomycetes incertae sedis</taxon>
        <taxon>Cryomyces</taxon>
    </lineage>
</organism>